<dbReference type="GO" id="GO:0005886">
    <property type="term" value="C:plasma membrane"/>
    <property type="evidence" value="ECO:0007669"/>
    <property type="project" value="UniProtKB-SubCell"/>
</dbReference>
<feature type="domain" description="PGF-CTERM archaeal protein-sorting signal" evidence="4">
    <location>
        <begin position="1033"/>
        <end position="1055"/>
    </location>
</feature>
<feature type="compositionally biased region" description="Acidic residues" evidence="2">
    <location>
        <begin position="962"/>
        <end position="1032"/>
    </location>
</feature>
<evidence type="ECO:0000256" key="1">
    <source>
        <dbReference type="ARBA" id="ARBA00022729"/>
    </source>
</evidence>
<feature type="region of interest" description="Disordered" evidence="2">
    <location>
        <begin position="893"/>
        <end position="1035"/>
    </location>
</feature>
<dbReference type="NCBIfam" id="TIGR04126">
    <property type="entry name" value="PGF_CTERM"/>
    <property type="match status" value="1"/>
</dbReference>
<keyword evidence="3" id="KW-0812">Transmembrane</keyword>
<dbReference type="GO" id="GO:0030115">
    <property type="term" value="C:S-layer"/>
    <property type="evidence" value="ECO:0007669"/>
    <property type="project" value="UniProtKB-SubCell"/>
</dbReference>
<dbReference type="AlphaFoldDB" id="A0A346PI28"/>
<keyword evidence="3" id="KW-0472">Membrane</keyword>
<evidence type="ECO:0000256" key="3">
    <source>
        <dbReference type="SAM" id="Phobius"/>
    </source>
</evidence>
<dbReference type="EMBL" id="CP024047">
    <property type="protein sequence ID" value="AXR79173.1"/>
    <property type="molecule type" value="Genomic_DNA"/>
</dbReference>
<dbReference type="NCBIfam" id="NF045517">
    <property type="entry name" value="halo_surf_dom"/>
    <property type="match status" value="1"/>
</dbReference>
<feature type="compositionally biased region" description="Acidic residues" evidence="2">
    <location>
        <begin position="309"/>
        <end position="320"/>
    </location>
</feature>
<organism evidence="5 6">
    <name type="scientific">Natrarchaeobaculum sulfurireducens</name>
    <dbReference type="NCBI Taxonomy" id="2044521"/>
    <lineage>
        <taxon>Archaea</taxon>
        <taxon>Methanobacteriati</taxon>
        <taxon>Methanobacteriota</taxon>
        <taxon>Stenosarchaea group</taxon>
        <taxon>Halobacteria</taxon>
        <taxon>Halobacteriales</taxon>
        <taxon>Natrialbaceae</taxon>
        <taxon>Natrarchaeobaculum</taxon>
    </lineage>
</organism>
<evidence type="ECO:0000313" key="5">
    <source>
        <dbReference type="EMBL" id="AXR79173.1"/>
    </source>
</evidence>
<evidence type="ECO:0000259" key="4">
    <source>
        <dbReference type="Pfam" id="PF18204"/>
    </source>
</evidence>
<feature type="compositionally biased region" description="Acidic residues" evidence="2">
    <location>
        <begin position="1"/>
        <end position="17"/>
    </location>
</feature>
<protein>
    <submittedName>
        <fullName evidence="5">S-layer protein</fullName>
    </submittedName>
</protein>
<feature type="compositionally biased region" description="Basic and acidic residues" evidence="2">
    <location>
        <begin position="944"/>
        <end position="961"/>
    </location>
</feature>
<feature type="region of interest" description="Disordered" evidence="2">
    <location>
        <begin position="1"/>
        <end position="23"/>
    </location>
</feature>
<reference evidence="6" key="1">
    <citation type="submission" date="2017-10" db="EMBL/GenBank/DDBJ databases">
        <title>Phenotypic and genomic properties of facultatively anaerobic sulfur-reducing natronoarchaea from hypersaline soda lakes.</title>
        <authorList>
            <person name="Sorokin D.Y."/>
            <person name="Kublanov I.V."/>
            <person name="Roman P."/>
            <person name="Sinninghe Damste J.S."/>
            <person name="Golyshin P.N."/>
            <person name="Rojo D."/>
            <person name="Ciordia S."/>
            <person name="Mena Md.C."/>
            <person name="Ferrer M."/>
            <person name="Messina E."/>
            <person name="Smedile F."/>
            <person name="La Spada G."/>
            <person name="La Cono V."/>
            <person name="Yakimov M.M."/>
        </authorList>
    </citation>
    <scope>NUCLEOTIDE SEQUENCE [LARGE SCALE GENOMIC DNA]</scope>
    <source>
        <strain evidence="6">AArc1</strain>
    </source>
</reference>
<keyword evidence="1" id="KW-0732">Signal</keyword>
<evidence type="ECO:0000256" key="2">
    <source>
        <dbReference type="SAM" id="MobiDB-lite"/>
    </source>
</evidence>
<dbReference type="InterPro" id="IPR026371">
    <property type="entry name" value="PGF_CTERM"/>
</dbReference>
<feature type="region of interest" description="Disordered" evidence="2">
    <location>
        <begin position="308"/>
        <end position="340"/>
    </location>
</feature>
<feature type="compositionally biased region" description="Acidic residues" evidence="2">
    <location>
        <begin position="261"/>
        <end position="279"/>
    </location>
</feature>
<dbReference type="Proteomes" id="UP000258707">
    <property type="component" value="Chromosome"/>
</dbReference>
<accession>A0A346PI28</accession>
<dbReference type="KEGG" id="nan:AArc1_2864"/>
<sequence length="1057" mass="116014">MTDAEIGDVIEGFDGDGDDRLGDETETVVDADIEVDDVSSEDPVDSIEVTATFLDDDSDEGAVDLNVQDGGEDSAEFTGEDEVVTLDDFGDIEETDDVTVTLTDRSEDVQVWDGDEGDFVSVEDDATVTISEADGVPTYHPVNPEDADDTVSVVFQGQDVYVFSPDGKLDDSTDYELRSVNEFDGGQVDSSSFEEQLNAETVEDLELEDEFDFLGSGELLVEIDTDDLEDEDFFLRGGDLNSSPPQDDTFEITVQDFDAEFDDDQVTDAGPDSDTELDIDSDRSSYSVNASADGDLDDDELFQIALPENFDEDTDTESDVFDSSGDFNTVFADNEDEPETEYERAAAIAVAFDDEADELADVDHEDIVDALRGVDAVYETDVADNPSAVAPDNTEADDADAMQTALDEGEQSFGDFSVGLWDSDEDDYDEKVVFVNSGDVDEDVDFQDIDEGDYTFDFNVSDTEASASDDISVSESDAEANFDEDVYTQTAGDLIEFTVELEDTDETFVQFGDEDAGFIDILYLEDDGGEDDEVNFWVNTRLVGTMHDEAGLDADDVFYSDDDIVESYLHDKVIDEDYDNVGGATFYDDDDLGSDDVIDDEFEGYGDYLEELDLVSNADDHPTEQIVRPLQPTNYDITADENGHFIAEDDESDVDDEIGFATLDLVDPSLDAVNTWVGPEEDADDEEDIDELVDQLTERDNVAIDDLMVAEFQASGIFGHLAAISDDDIDDVLEDGLAGEDLETLVDDRDGEGVELTFEDVDATGNQDANDLELDADEDEVFVLIDNDNGAFYVVVDTSDEPFDRSIDDGDEFEIELEYETDDDDRFRFFDQVGGDEIEEAGPLGAADGEEDEAFPYFQADSSQSVSTTFTFEDRMAEFDNLDEDDNVQIETSEEAVVSGETNVAPGSDTSVRMSDAGDTSSFLTTADAEIDSDGTFATEEVDFSDRAEGDEASLDFRIDGSSEDDADGIFVEAVEDVDDEEVDDHDDEEVEEDDEEVEEDDDVEEEDDDVEVEDDDMEEDDDEPEPEDDDGVPGFGIAVALFALIAAGMLALRRQN</sequence>
<feature type="region of interest" description="Disordered" evidence="2">
    <location>
        <begin position="261"/>
        <end position="295"/>
    </location>
</feature>
<feature type="compositionally biased region" description="Polar residues" evidence="2">
    <location>
        <begin position="908"/>
        <end position="925"/>
    </location>
</feature>
<dbReference type="Pfam" id="PF18204">
    <property type="entry name" value="PGF-CTERM"/>
    <property type="match status" value="1"/>
</dbReference>
<keyword evidence="3" id="KW-1133">Transmembrane helix</keyword>
<evidence type="ECO:0000313" key="6">
    <source>
        <dbReference type="Proteomes" id="UP000258707"/>
    </source>
</evidence>
<gene>
    <name evidence="5" type="ORF">AArc1_2864</name>
</gene>
<feature type="transmembrane region" description="Helical" evidence="3">
    <location>
        <begin position="1033"/>
        <end position="1053"/>
    </location>
</feature>
<proteinExistence type="predicted"/>
<name>A0A346PI28_9EURY</name>